<evidence type="ECO:0000256" key="5">
    <source>
        <dbReference type="ARBA" id="ARBA00023136"/>
    </source>
</evidence>
<dbReference type="PANTHER" id="PTHR30606">
    <property type="entry name" value="LIPID A BIOSYNTHESIS LAUROYL ACYLTRANSFERASE"/>
    <property type="match status" value="1"/>
</dbReference>
<dbReference type="Proteomes" id="UP000223071">
    <property type="component" value="Unassembled WGS sequence"/>
</dbReference>
<gene>
    <name evidence="7" type="ORF">A9A59_1375</name>
</gene>
<evidence type="ECO:0000313" key="7">
    <source>
        <dbReference type="EMBL" id="PFG74164.1"/>
    </source>
</evidence>
<dbReference type="GO" id="GO:0016746">
    <property type="term" value="F:acyltransferase activity"/>
    <property type="evidence" value="ECO:0007669"/>
    <property type="project" value="UniProtKB-KW"/>
</dbReference>
<evidence type="ECO:0000313" key="8">
    <source>
        <dbReference type="Proteomes" id="UP000223071"/>
    </source>
</evidence>
<evidence type="ECO:0000256" key="2">
    <source>
        <dbReference type="ARBA" id="ARBA00022475"/>
    </source>
</evidence>
<dbReference type="RefSeq" id="WP_165772559.1">
    <property type="nucleotide sequence ID" value="NZ_PDJQ01000001.1"/>
</dbReference>
<keyword evidence="6" id="KW-0012">Acyltransferase</keyword>
<keyword evidence="5" id="KW-0472">Membrane</keyword>
<dbReference type="CDD" id="cd07984">
    <property type="entry name" value="LPLAT_LABLAT-like"/>
    <property type="match status" value="1"/>
</dbReference>
<comment type="caution">
    <text evidence="7">The sequence shown here is derived from an EMBL/GenBank/DDBJ whole genome shotgun (WGS) entry which is preliminary data.</text>
</comment>
<reference evidence="7 8" key="1">
    <citation type="submission" date="2017-09" db="EMBL/GenBank/DDBJ databases">
        <title>Sequencing the genomes of two abundant thermophiles in Great Basin hot springs: Thermocrinis jamiesonii and novel Chloroflexi Thermoflexus hugenholtzii.</title>
        <authorList>
            <person name="Hedlund B."/>
        </authorList>
    </citation>
    <scope>NUCLEOTIDE SEQUENCE [LARGE SCALE GENOMIC DNA]</scope>
    <source>
        <strain evidence="7 8">G233</strain>
    </source>
</reference>
<keyword evidence="4 7" id="KW-0808">Transferase</keyword>
<keyword evidence="2" id="KW-1003">Cell membrane</keyword>
<evidence type="ECO:0000256" key="6">
    <source>
        <dbReference type="ARBA" id="ARBA00023315"/>
    </source>
</evidence>
<dbReference type="PANTHER" id="PTHR30606:SF10">
    <property type="entry name" value="PHOSPHATIDYLINOSITOL MANNOSIDE ACYLTRANSFERASE"/>
    <property type="match status" value="1"/>
</dbReference>
<keyword evidence="3" id="KW-0997">Cell inner membrane</keyword>
<evidence type="ECO:0000256" key="4">
    <source>
        <dbReference type="ARBA" id="ARBA00022679"/>
    </source>
</evidence>
<protein>
    <submittedName>
        <fullName evidence="7">KDO2-lipid IV(A) lauroyltransferase</fullName>
    </submittedName>
</protein>
<dbReference type="Pfam" id="PF03279">
    <property type="entry name" value="Lip_A_acyltrans"/>
    <property type="match status" value="1"/>
</dbReference>
<proteinExistence type="predicted"/>
<evidence type="ECO:0000256" key="1">
    <source>
        <dbReference type="ARBA" id="ARBA00004533"/>
    </source>
</evidence>
<dbReference type="AlphaFoldDB" id="A0A2A9HDT7"/>
<accession>A0A2A9HDT7</accession>
<dbReference type="InterPro" id="IPR004960">
    <property type="entry name" value="LipA_acyltrans"/>
</dbReference>
<dbReference type="EMBL" id="PDJQ01000001">
    <property type="protein sequence ID" value="PFG74164.1"/>
    <property type="molecule type" value="Genomic_DNA"/>
</dbReference>
<comment type="subcellular location">
    <subcellularLocation>
        <location evidence="1">Cell inner membrane</location>
    </subcellularLocation>
</comment>
<organism evidence="7 8">
    <name type="scientific">Tepidiforma thermophila (strain KCTC 52669 / CGMCC 1.13589 / G233)</name>
    <dbReference type="NCBI Taxonomy" id="2761530"/>
    <lineage>
        <taxon>Bacteria</taxon>
        <taxon>Bacillati</taxon>
        <taxon>Chloroflexota</taxon>
        <taxon>Tepidiformia</taxon>
        <taxon>Tepidiformales</taxon>
        <taxon>Tepidiformaceae</taxon>
        <taxon>Tepidiforma</taxon>
    </lineage>
</organism>
<keyword evidence="8" id="KW-1185">Reference proteome</keyword>
<dbReference type="GO" id="GO:0005886">
    <property type="term" value="C:plasma membrane"/>
    <property type="evidence" value="ECO:0007669"/>
    <property type="project" value="UniProtKB-SubCell"/>
</dbReference>
<sequence>MGISPGTERARELPQRVARPGGGALQYWGWRAAQATIGRTPAPAAYRIASGLGHAAYWLWPRGRRAMRGNFARVLGTAEGGLVDRVARASLAAYFRYLVDFMRLGNGAARLPRVEGERAFAALDRLLERGRGAVIVCMHYGNWDAGAAFAASRGYPLTVVAEGFGDPRLDALVLGTRERLGMQVIRAERAGPSMVRVLKRNGLLALLIDRPVPGEGVEVEFFGETVEVPAGPARLALATGAALVPVAFRRLDANGERMEVVGDFSIVPCDEARPECVRALTQQVMRVHESFIRERPEQWYMFRAFWRREAAAGATGA</sequence>
<dbReference type="GO" id="GO:0009247">
    <property type="term" value="P:glycolipid biosynthetic process"/>
    <property type="evidence" value="ECO:0007669"/>
    <property type="project" value="UniProtKB-ARBA"/>
</dbReference>
<evidence type="ECO:0000256" key="3">
    <source>
        <dbReference type="ARBA" id="ARBA00022519"/>
    </source>
</evidence>
<name>A0A2A9HDT7_TEPT2</name>